<gene>
    <name evidence="1" type="ORF">ABIG07_007422</name>
</gene>
<dbReference type="InterPro" id="IPR038056">
    <property type="entry name" value="YjbR-like_sf"/>
</dbReference>
<proteinExistence type="predicted"/>
<dbReference type="PANTHER" id="PTHR35145">
    <property type="entry name" value="CYTOPLASMIC PROTEIN-RELATED"/>
    <property type="match status" value="1"/>
</dbReference>
<name>A0ABV4G3K2_9BRAD</name>
<dbReference type="GO" id="GO:0003677">
    <property type="term" value="F:DNA binding"/>
    <property type="evidence" value="ECO:0007669"/>
    <property type="project" value="UniProtKB-KW"/>
</dbReference>
<sequence length="136" mass="14599">MHVASRAQPAIAPAMTPKSFETRCLGLPAVTKVVQWEGTSVFKVGGKMFALGGGFAARSGGYMFKTANMAYAMLIEHGLARPAPYLARAKWVQLVSNNALPDAELILYLAQAHALIAAKLTRKTRKELGLASPERS</sequence>
<dbReference type="Gene3D" id="3.90.1150.30">
    <property type="match status" value="1"/>
</dbReference>
<comment type="caution">
    <text evidence="1">The sequence shown here is derived from an EMBL/GenBank/DDBJ whole genome shotgun (WGS) entry which is preliminary data.</text>
</comment>
<keyword evidence="2" id="KW-1185">Reference proteome</keyword>
<accession>A0ABV4G3K2</accession>
<evidence type="ECO:0000313" key="1">
    <source>
        <dbReference type="EMBL" id="MEY9458474.1"/>
    </source>
</evidence>
<dbReference type="InterPro" id="IPR007351">
    <property type="entry name" value="YjbR"/>
</dbReference>
<dbReference type="Proteomes" id="UP001565369">
    <property type="component" value="Unassembled WGS sequence"/>
</dbReference>
<dbReference type="InterPro" id="IPR058532">
    <property type="entry name" value="YjbR/MT2646/Rv2570-like"/>
</dbReference>
<reference evidence="1 2" key="1">
    <citation type="submission" date="2024-07" db="EMBL/GenBank/DDBJ databases">
        <title>Genomic Encyclopedia of Type Strains, Phase V (KMG-V): Genome sequencing to study the core and pangenomes of soil and plant-associated prokaryotes.</title>
        <authorList>
            <person name="Whitman W."/>
        </authorList>
    </citation>
    <scope>NUCLEOTIDE SEQUENCE [LARGE SCALE GENOMIC DNA]</scope>
    <source>
        <strain evidence="1 2">USDA 152</strain>
    </source>
</reference>
<organism evidence="1 2">
    <name type="scientific">Bradyrhizobium ottawaense</name>
    <dbReference type="NCBI Taxonomy" id="931866"/>
    <lineage>
        <taxon>Bacteria</taxon>
        <taxon>Pseudomonadati</taxon>
        <taxon>Pseudomonadota</taxon>
        <taxon>Alphaproteobacteria</taxon>
        <taxon>Hyphomicrobiales</taxon>
        <taxon>Nitrobacteraceae</taxon>
        <taxon>Bradyrhizobium</taxon>
    </lineage>
</organism>
<dbReference type="SUPFAM" id="SSF142906">
    <property type="entry name" value="YjbR-like"/>
    <property type="match status" value="1"/>
</dbReference>
<dbReference type="PANTHER" id="PTHR35145:SF1">
    <property type="entry name" value="CYTOPLASMIC PROTEIN"/>
    <property type="match status" value="1"/>
</dbReference>
<protein>
    <submittedName>
        <fullName evidence="1">DNA-binding protein (MmcQ/YjbR family)</fullName>
    </submittedName>
</protein>
<dbReference type="Pfam" id="PF04237">
    <property type="entry name" value="YjbR"/>
    <property type="match status" value="1"/>
</dbReference>
<keyword evidence="1" id="KW-0238">DNA-binding</keyword>
<dbReference type="EMBL" id="JBGBZJ010000003">
    <property type="protein sequence ID" value="MEY9458474.1"/>
    <property type="molecule type" value="Genomic_DNA"/>
</dbReference>
<evidence type="ECO:0000313" key="2">
    <source>
        <dbReference type="Proteomes" id="UP001565369"/>
    </source>
</evidence>